<gene>
    <name evidence="8" type="ORF">WAT24_08765</name>
</gene>
<dbReference type="EMBL" id="JBBBNY010000004">
    <property type="protein sequence ID" value="MEI7036847.1"/>
    <property type="molecule type" value="Genomic_DNA"/>
</dbReference>
<dbReference type="EC" id="3.1.4.46" evidence="2"/>
<evidence type="ECO:0000313" key="9">
    <source>
        <dbReference type="Proteomes" id="UP001381174"/>
    </source>
</evidence>
<dbReference type="InterPro" id="IPR017946">
    <property type="entry name" value="PLC-like_Pdiesterase_TIM-brl"/>
</dbReference>
<accession>A0ABU8JBB9</accession>
<evidence type="ECO:0000259" key="7">
    <source>
        <dbReference type="PROSITE" id="PS51704"/>
    </source>
</evidence>
<dbReference type="Gene3D" id="3.20.20.190">
    <property type="entry name" value="Phosphatidylinositol (PI) phosphodiesterase"/>
    <property type="match status" value="1"/>
</dbReference>
<evidence type="ECO:0000256" key="4">
    <source>
        <dbReference type="ARBA" id="ARBA00022798"/>
    </source>
</evidence>
<keyword evidence="9" id="KW-1185">Reference proteome</keyword>
<evidence type="ECO:0000256" key="2">
    <source>
        <dbReference type="ARBA" id="ARBA00012247"/>
    </source>
</evidence>
<dbReference type="SUPFAM" id="SSF51695">
    <property type="entry name" value="PLC-like phosphodiesterases"/>
    <property type="match status" value="1"/>
</dbReference>
<dbReference type="PROSITE" id="PS51704">
    <property type="entry name" value="GP_PDE"/>
    <property type="match status" value="1"/>
</dbReference>
<dbReference type="PANTHER" id="PTHR43620">
    <property type="entry name" value="GLYCEROPHOSPHORYL DIESTER PHOSPHODIESTERASE"/>
    <property type="match status" value="1"/>
</dbReference>
<dbReference type="PANTHER" id="PTHR43620:SF7">
    <property type="entry name" value="GLYCEROPHOSPHODIESTER PHOSPHODIESTERASE GDPD5-RELATED"/>
    <property type="match status" value="1"/>
</dbReference>
<evidence type="ECO:0000256" key="3">
    <source>
        <dbReference type="ARBA" id="ARBA00022729"/>
    </source>
</evidence>
<sequence length="346" mass="37391">MSERPLVLSPLVIAHRGACAHLPEHTLAAYARAIDDGADLIEPDLVMSRDGVLVARHENEIGATTDVADHPEFAARRTLKRIDGVPVEGWFTEDFTLAELKTLRMRERLPQLRGIAHDGRYPIATLEEILGLLAAAVAAGRRVGLIPEIKHGTYFRSLGLAMEQPLLDLLAAHPCTRTLPVVIQSFEVANLRWLRERLDGRPNVRLLQLLDAPQAQPFDVQAAGGALRYADLASPRGLREVAHYADAVGPWSRAILPLDARGALAVPTPLVADAHAAGLEVHAWTFRPENAFLPPALWKGDAPATVNADGSIAEMAAHLAAGVDALFTDDPALGRRAVARAQGWLP</sequence>
<reference evidence="8 9" key="1">
    <citation type="journal article" date="2014" name="Int. J. Syst. Evol. Microbiol.">
        <title>Fulvimonas yonginensis sp. nov., isolated from greenhouse soil, and emended description of the genus Fulvimonas.</title>
        <authorList>
            <person name="Ahn J.H."/>
            <person name="Kim S.J."/>
            <person name="Weon H.Y."/>
            <person name="Hong S.B."/>
            <person name="Seok S.J."/>
            <person name="Kwon S.W."/>
        </authorList>
    </citation>
    <scope>NUCLEOTIDE SEQUENCE [LARGE SCALE GENOMIC DNA]</scope>
    <source>
        <strain evidence="8 9">KACC 16952</strain>
    </source>
</reference>
<evidence type="ECO:0000256" key="1">
    <source>
        <dbReference type="ARBA" id="ARBA00007277"/>
    </source>
</evidence>
<comment type="caution">
    <text evidence="8">The sequence shown here is derived from an EMBL/GenBank/DDBJ whole genome shotgun (WGS) entry which is preliminary data.</text>
</comment>
<name>A0ABU8JBB9_9GAMM</name>
<evidence type="ECO:0000256" key="5">
    <source>
        <dbReference type="ARBA" id="ARBA00022801"/>
    </source>
</evidence>
<dbReference type="Proteomes" id="UP001381174">
    <property type="component" value="Unassembled WGS sequence"/>
</dbReference>
<dbReference type="CDD" id="cd08602">
    <property type="entry name" value="GDPD_ScGlpQ1_like"/>
    <property type="match status" value="1"/>
</dbReference>
<keyword evidence="5" id="KW-0378">Hydrolase</keyword>
<comment type="similarity">
    <text evidence="1">Belongs to the glycerophosphoryl diester phosphodiesterase family.</text>
</comment>
<feature type="domain" description="GP-PDE" evidence="7">
    <location>
        <begin position="10"/>
        <end position="338"/>
    </location>
</feature>
<proteinExistence type="inferred from homology"/>
<keyword evidence="4" id="KW-0319">Glycerol metabolism</keyword>
<protein>
    <recommendedName>
        <fullName evidence="2">glycerophosphodiester phosphodiesterase</fullName>
        <ecNumber evidence="2">3.1.4.46</ecNumber>
    </recommendedName>
</protein>
<evidence type="ECO:0000313" key="8">
    <source>
        <dbReference type="EMBL" id="MEI7036847.1"/>
    </source>
</evidence>
<keyword evidence="3" id="KW-0732">Signal</keyword>
<organism evidence="8 9">
    <name type="scientific">Fulvimonas yonginensis</name>
    <dbReference type="NCBI Taxonomy" id="1495200"/>
    <lineage>
        <taxon>Bacteria</taxon>
        <taxon>Pseudomonadati</taxon>
        <taxon>Pseudomonadota</taxon>
        <taxon>Gammaproteobacteria</taxon>
        <taxon>Lysobacterales</taxon>
        <taxon>Rhodanobacteraceae</taxon>
        <taxon>Fulvimonas</taxon>
    </lineage>
</organism>
<dbReference type="RefSeq" id="WP_336807468.1">
    <property type="nucleotide sequence ID" value="NZ_JBBBNY010000004.1"/>
</dbReference>
<dbReference type="InterPro" id="IPR030395">
    <property type="entry name" value="GP_PDE_dom"/>
</dbReference>
<dbReference type="Pfam" id="PF03009">
    <property type="entry name" value="GDPD"/>
    <property type="match status" value="1"/>
</dbReference>
<comment type="catalytic activity">
    <reaction evidence="6">
        <text>a sn-glycero-3-phosphodiester + H2O = an alcohol + sn-glycerol 3-phosphate + H(+)</text>
        <dbReference type="Rhea" id="RHEA:12969"/>
        <dbReference type="ChEBI" id="CHEBI:15377"/>
        <dbReference type="ChEBI" id="CHEBI:15378"/>
        <dbReference type="ChEBI" id="CHEBI:30879"/>
        <dbReference type="ChEBI" id="CHEBI:57597"/>
        <dbReference type="ChEBI" id="CHEBI:83408"/>
        <dbReference type="EC" id="3.1.4.46"/>
    </reaction>
</comment>
<evidence type="ECO:0000256" key="6">
    <source>
        <dbReference type="ARBA" id="ARBA00047512"/>
    </source>
</evidence>